<dbReference type="Gene3D" id="2.30.40.10">
    <property type="entry name" value="Urease, subunit C, domain 1"/>
    <property type="match status" value="1"/>
</dbReference>
<accession>A0A511DF11</accession>
<dbReference type="OrthoDB" id="3514520at2"/>
<dbReference type="GO" id="GO:0016810">
    <property type="term" value="F:hydrolase activity, acting on carbon-nitrogen (but not peptide) bonds"/>
    <property type="evidence" value="ECO:0007669"/>
    <property type="project" value="InterPro"/>
</dbReference>
<protein>
    <submittedName>
        <fullName evidence="2">Xaa-Pro dipeptidase</fullName>
    </submittedName>
</protein>
<name>A0A511DF11_9PSEU</name>
<dbReference type="InterPro" id="IPR051781">
    <property type="entry name" value="Metallo-dep_Hydrolase"/>
</dbReference>
<comment type="caution">
    <text evidence="2">The sequence shown here is derived from an EMBL/GenBank/DDBJ whole genome shotgun (WGS) entry which is preliminary data.</text>
</comment>
<dbReference type="SUPFAM" id="SSF51338">
    <property type="entry name" value="Composite domain of metallo-dependent hydrolases"/>
    <property type="match status" value="1"/>
</dbReference>
<organism evidence="2 3">
    <name type="scientific">Pseudonocardia sulfidoxydans NBRC 16205</name>
    <dbReference type="NCBI Taxonomy" id="1223511"/>
    <lineage>
        <taxon>Bacteria</taxon>
        <taxon>Bacillati</taxon>
        <taxon>Actinomycetota</taxon>
        <taxon>Actinomycetes</taxon>
        <taxon>Pseudonocardiales</taxon>
        <taxon>Pseudonocardiaceae</taxon>
        <taxon>Pseudonocardia</taxon>
    </lineage>
</organism>
<dbReference type="InterPro" id="IPR032466">
    <property type="entry name" value="Metal_Hydrolase"/>
</dbReference>
<dbReference type="InterPro" id="IPR011059">
    <property type="entry name" value="Metal-dep_hydrolase_composite"/>
</dbReference>
<dbReference type="InterPro" id="IPR006680">
    <property type="entry name" value="Amidohydro-rel"/>
</dbReference>
<dbReference type="EMBL" id="BJVJ01000008">
    <property type="protein sequence ID" value="GEL22314.1"/>
    <property type="molecule type" value="Genomic_DNA"/>
</dbReference>
<evidence type="ECO:0000313" key="2">
    <source>
        <dbReference type="EMBL" id="GEL22314.1"/>
    </source>
</evidence>
<dbReference type="InterPro" id="IPR057744">
    <property type="entry name" value="OTAase-like"/>
</dbReference>
<dbReference type="AlphaFoldDB" id="A0A511DF11"/>
<evidence type="ECO:0000259" key="1">
    <source>
        <dbReference type="Pfam" id="PF01979"/>
    </source>
</evidence>
<evidence type="ECO:0000313" key="3">
    <source>
        <dbReference type="Proteomes" id="UP000321685"/>
    </source>
</evidence>
<gene>
    <name evidence="2" type="ORF">PSU4_12680</name>
</gene>
<feature type="domain" description="Amidohydrolase-related" evidence="1">
    <location>
        <begin position="53"/>
        <end position="409"/>
    </location>
</feature>
<dbReference type="Pfam" id="PF01979">
    <property type="entry name" value="Amidohydro_1"/>
    <property type="match status" value="1"/>
</dbReference>
<dbReference type="CDD" id="cd01299">
    <property type="entry name" value="Met_dep_hydrolase_A"/>
    <property type="match status" value="1"/>
</dbReference>
<proteinExistence type="predicted"/>
<dbReference type="PANTHER" id="PTHR43135:SF3">
    <property type="entry name" value="ALPHA-D-RIBOSE 1-METHYLPHOSPHONATE 5-TRIPHOSPHATE DIPHOSPHATASE"/>
    <property type="match status" value="1"/>
</dbReference>
<keyword evidence="3" id="KW-1185">Reference proteome</keyword>
<dbReference type="SUPFAM" id="SSF51556">
    <property type="entry name" value="Metallo-dependent hydrolases"/>
    <property type="match status" value="1"/>
</dbReference>
<dbReference type="Proteomes" id="UP000321685">
    <property type="component" value="Unassembled WGS sequence"/>
</dbReference>
<reference evidence="2 3" key="1">
    <citation type="submission" date="2019-07" db="EMBL/GenBank/DDBJ databases">
        <title>Whole genome shotgun sequence of Pseudonocardia sulfidoxydans NBRC 16205.</title>
        <authorList>
            <person name="Hosoyama A."/>
            <person name="Uohara A."/>
            <person name="Ohji S."/>
            <person name="Ichikawa N."/>
        </authorList>
    </citation>
    <scope>NUCLEOTIDE SEQUENCE [LARGE SCALE GENOMIC DNA]</scope>
    <source>
        <strain evidence="2 3">NBRC 16205</strain>
    </source>
</reference>
<dbReference type="PANTHER" id="PTHR43135">
    <property type="entry name" value="ALPHA-D-RIBOSE 1-METHYLPHOSPHONATE 5-TRIPHOSPHATE DIPHOSPHATASE"/>
    <property type="match status" value="1"/>
</dbReference>
<dbReference type="RefSeq" id="WP_147103360.1">
    <property type="nucleotide sequence ID" value="NZ_BJVJ01000008.1"/>
</dbReference>
<dbReference type="Gene3D" id="3.20.20.140">
    <property type="entry name" value="Metal-dependent hydrolases"/>
    <property type="match status" value="1"/>
</dbReference>
<sequence>MQRTVLVNGTFLTSDDLTPVTGALAIVDGRIETLGSDVTPRPGDDVVDLDGAFAMPGLMDAHCHLIYRDVADPYDIELRKSVPQATVDAVHNAGVLLRKGFTTVRDVGSRANIGVEVRDAIRRGDVPGPRVLAAGRIVSAPGGLGDFQPSHLFEHAPYPHSLAVQVVGPYEAAAVVRTQLKDGVDWIKVGVSGTGFNPLCPAERSGLTDVEFHALVDEAVRQGVPVVAHAESEDSVRTAARAGVASIEHALFLADDALESVVEHGLTISPTLSMYRAFAEQGLAMGIPQVIVDQHKRTHEHHVASIAKAVAAGVPIVAGGDAGLTHFVQGSCAVEPATYVELVGMSTRAALQSITVNIARLLRIDDEVGTLAPGKAADVLVVRRDPLADVTAVSDDAARVMVLQGGRVVS</sequence>